<dbReference type="GeneID" id="113737203"/>
<feature type="compositionally biased region" description="Basic and acidic residues" evidence="5">
    <location>
        <begin position="92"/>
        <end position="107"/>
    </location>
</feature>
<protein>
    <recommendedName>
        <fullName evidence="3">RING-type E3 ubiquitin transferase</fullName>
        <ecNumber evidence="3">2.3.2.27</ecNumber>
    </recommendedName>
</protein>
<gene>
    <name evidence="8" type="primary">LOC113737203</name>
</gene>
<dbReference type="Pfam" id="PF23568">
    <property type="entry name" value="ARM_LIN"/>
    <property type="match status" value="1"/>
</dbReference>
<dbReference type="InterPro" id="IPR016024">
    <property type="entry name" value="ARM-type_fold"/>
</dbReference>
<evidence type="ECO:0000313" key="8">
    <source>
        <dbReference type="RefSeq" id="XP_071909037.1"/>
    </source>
</evidence>
<dbReference type="SMART" id="SM00504">
    <property type="entry name" value="Ubox"/>
    <property type="match status" value="1"/>
</dbReference>
<evidence type="ECO:0000256" key="2">
    <source>
        <dbReference type="ARBA" id="ARBA00004906"/>
    </source>
</evidence>
<feature type="domain" description="U-box" evidence="6">
    <location>
        <begin position="700"/>
        <end position="775"/>
    </location>
</feature>
<dbReference type="PANTHER" id="PTHR35549:SF1">
    <property type="entry name" value="OS04G0584500 PROTEIN"/>
    <property type="match status" value="1"/>
</dbReference>
<dbReference type="InterPro" id="IPR056512">
    <property type="entry name" value="LIN_N"/>
</dbReference>
<evidence type="ECO:0000259" key="6">
    <source>
        <dbReference type="PROSITE" id="PS51698"/>
    </source>
</evidence>
<sequence>MGKNGSASEVVINSSDMATSLEELLAEEGFRRHKAKMMPRASFGLEAIGMPFYPLDDRHKPGPSGVRKTQRTRSDIPRHHFRGEFLADDELSDQKSRDIHVRQDKGSKKGKGPKHERRGSQEIRHVKKFSNGTSDDLPGSEISSTARSNEIIEVAGIRKYDDIRSNEVYSPEERDKKYGTRSEEMESPRQITEKNKRVDKKNGYNSNKTSTVYKSLNETSGKSRKKTETSSGRSNRSSQNSKSLEDSKSRRKPDIEQSIATPALDVAAVQAMISILNGYVKCFIRDEDFRALHRQRSFASLDTIGQLEGFQTEGKVIASLEEAIETVERAAEERATTKELKKASLQLSVIAGLNSNDSKDGFTSGIPNNELSACAHFYLSVVYKLQKKDRIAAKHLLQVFVDSPFQARNVLLPDMWEHIFLPHLSELKVWYGNEANFLLNSPTKMRKLKLLEKVYNEILDSGTYQFAVYYKDWLTEGVEAPLLPSIQIPSIPFHLVEKADLDNQSPDASSPASTFLPQTMVSKTLYDSVFRHSVKPAPEVAGCEDESFDISARSSHDAAVEENSPSEIVKCTVRDDAASYLNGALRVVGAHRLGRDNSSERHPNEKVGSHDINLKTSKSVHICTTPPAHNYNQLIVSTVAKAVFELQQPENPINSAGAGTFLTYNKDVLHSDFLLTNSGSAVEGLEENCGYFIGGTSFLSIPQDFICPLTEMLFEEPVTLETGQTFERSAIIYWFGKGNTTCPVTGKILEYRAVPLTNFILKRVIVNWKKEHSRNLLDLASQIGESVKSKDEIAVFILEQLVTASSQEDRIRSTKQLISLGGLQFLFRRFQCGDLEERTRVSALLLICILADPDYKNHVARNIDKLSLLELLHSRQLKSKRNAVSLLTQLICLNRRKDAKCFLEGLQKEETKDTLHVLLVYLQSCLFEERPLVAVLLLHFDLMVEPQEHSAYREEAVDAITVALESSLTDEKVRMNCCRALLILGGHFSFAGKIMTEDWMLKQAGFLDGPVYDSPENENNIFVDESIMMQMEAVDEEKAREKWLMNLSASLLGDGHKSFLAATARCLVSENPDLVRVCLTTVAWLSSALVSLSEAEFQLSAFSALITGLKGCLENELVEHKILASMSLLNFSKFPECRLLLMTMAEDIAASLESLAEVTWTAKELYSKICT</sequence>
<comment type="pathway">
    <text evidence="2">Protein modification; protein ubiquitination.</text>
</comment>
<keyword evidence="7" id="KW-1185">Reference proteome</keyword>
<dbReference type="Pfam" id="PF04564">
    <property type="entry name" value="U-box"/>
    <property type="match status" value="1"/>
</dbReference>
<feature type="compositionally biased region" description="Basic and acidic residues" evidence="5">
    <location>
        <begin position="243"/>
        <end position="255"/>
    </location>
</feature>
<proteinExistence type="predicted"/>
<dbReference type="RefSeq" id="XP_071909037.1">
    <property type="nucleotide sequence ID" value="XM_072052936.1"/>
</dbReference>
<evidence type="ECO:0000256" key="4">
    <source>
        <dbReference type="ARBA" id="ARBA00022679"/>
    </source>
</evidence>
<evidence type="ECO:0000313" key="7">
    <source>
        <dbReference type="Proteomes" id="UP001652660"/>
    </source>
</evidence>
<feature type="region of interest" description="Disordered" evidence="5">
    <location>
        <begin position="168"/>
        <end position="256"/>
    </location>
</feature>
<dbReference type="SUPFAM" id="SSF57850">
    <property type="entry name" value="RING/U-box"/>
    <property type="match status" value="1"/>
</dbReference>
<dbReference type="Proteomes" id="UP001652660">
    <property type="component" value="Chromosome 1e"/>
</dbReference>
<dbReference type="Pfam" id="PF23628">
    <property type="entry name" value="ARM_LIN_C"/>
    <property type="match status" value="1"/>
</dbReference>
<feature type="region of interest" description="Disordered" evidence="5">
    <location>
        <begin position="53"/>
        <end position="152"/>
    </location>
</feature>
<comment type="catalytic activity">
    <reaction evidence="1">
        <text>S-ubiquitinyl-[E2 ubiquitin-conjugating enzyme]-L-cysteine + [acceptor protein]-L-lysine = [E2 ubiquitin-conjugating enzyme]-L-cysteine + N(6)-ubiquitinyl-[acceptor protein]-L-lysine.</text>
        <dbReference type="EC" id="2.3.2.27"/>
    </reaction>
</comment>
<accession>A0ABM4UP21</accession>
<evidence type="ECO:0000256" key="1">
    <source>
        <dbReference type="ARBA" id="ARBA00000900"/>
    </source>
</evidence>
<evidence type="ECO:0000256" key="3">
    <source>
        <dbReference type="ARBA" id="ARBA00012483"/>
    </source>
</evidence>
<reference evidence="8" key="2">
    <citation type="submission" date="2025-08" db="UniProtKB">
        <authorList>
            <consortium name="RefSeq"/>
        </authorList>
    </citation>
    <scope>IDENTIFICATION</scope>
    <source>
        <tissue evidence="8">Leaves</tissue>
    </source>
</reference>
<dbReference type="InterPro" id="IPR045210">
    <property type="entry name" value="RING-Ubox_PUB"/>
</dbReference>
<feature type="compositionally biased region" description="Low complexity" evidence="5">
    <location>
        <begin position="230"/>
        <end position="242"/>
    </location>
</feature>
<dbReference type="Gene3D" id="1.25.10.10">
    <property type="entry name" value="Leucine-rich Repeat Variant"/>
    <property type="match status" value="1"/>
</dbReference>
<feature type="compositionally biased region" description="Basic and acidic residues" evidence="5">
    <location>
        <begin position="168"/>
        <end position="202"/>
    </location>
</feature>
<dbReference type="InterPro" id="IPR055566">
    <property type="entry name" value="ARM_LIN"/>
</dbReference>
<organism evidence="7 8">
    <name type="scientific">Coffea arabica</name>
    <name type="common">Arabian coffee</name>
    <dbReference type="NCBI Taxonomy" id="13443"/>
    <lineage>
        <taxon>Eukaryota</taxon>
        <taxon>Viridiplantae</taxon>
        <taxon>Streptophyta</taxon>
        <taxon>Embryophyta</taxon>
        <taxon>Tracheophyta</taxon>
        <taxon>Spermatophyta</taxon>
        <taxon>Magnoliopsida</taxon>
        <taxon>eudicotyledons</taxon>
        <taxon>Gunneridae</taxon>
        <taxon>Pentapetalae</taxon>
        <taxon>asterids</taxon>
        <taxon>lamiids</taxon>
        <taxon>Gentianales</taxon>
        <taxon>Rubiaceae</taxon>
        <taxon>Ixoroideae</taxon>
        <taxon>Gardenieae complex</taxon>
        <taxon>Bertiereae - Coffeeae clade</taxon>
        <taxon>Coffeeae</taxon>
        <taxon>Coffea</taxon>
    </lineage>
</organism>
<reference evidence="7" key="1">
    <citation type="journal article" date="2025" name="Foods">
        <title>Unveiling the Microbial Signatures of Arabica Coffee Cherries: Insights into Ripeness Specific Diversity, Functional Traits, and Implications for Quality and Safety.</title>
        <authorList>
            <consortium name="RefSeq"/>
            <person name="Tenea G.N."/>
            <person name="Cifuentes V."/>
            <person name="Reyes P."/>
            <person name="Cevallos-Vallejos M."/>
        </authorList>
    </citation>
    <scope>NUCLEOTIDE SEQUENCE [LARGE SCALE GENOMIC DNA]</scope>
</reference>
<dbReference type="SUPFAM" id="SSF48371">
    <property type="entry name" value="ARM repeat"/>
    <property type="match status" value="1"/>
</dbReference>
<name>A0ABM4UP21_COFAR</name>
<dbReference type="PANTHER" id="PTHR35549">
    <property type="entry name" value="OS04G0584500 PROTEIN"/>
    <property type="match status" value="1"/>
</dbReference>
<dbReference type="CDD" id="cd16664">
    <property type="entry name" value="RING-Ubox_PUB"/>
    <property type="match status" value="1"/>
</dbReference>
<dbReference type="Gene3D" id="3.30.40.10">
    <property type="entry name" value="Zinc/RING finger domain, C3HC4 (zinc finger)"/>
    <property type="match status" value="1"/>
</dbReference>
<dbReference type="InterPro" id="IPR003613">
    <property type="entry name" value="Ubox_domain"/>
</dbReference>
<dbReference type="InterPro" id="IPR013083">
    <property type="entry name" value="Znf_RING/FYVE/PHD"/>
</dbReference>
<keyword evidence="4" id="KW-0808">Transferase</keyword>
<dbReference type="PROSITE" id="PS51698">
    <property type="entry name" value="U_BOX"/>
    <property type="match status" value="1"/>
</dbReference>
<dbReference type="InterPro" id="IPR011989">
    <property type="entry name" value="ARM-like"/>
</dbReference>
<evidence type="ECO:0000256" key="5">
    <source>
        <dbReference type="SAM" id="MobiDB-lite"/>
    </source>
</evidence>
<feature type="compositionally biased region" description="Basic and acidic residues" evidence="5">
    <location>
        <begin position="72"/>
        <end position="85"/>
    </location>
</feature>
<feature type="compositionally biased region" description="Basic residues" evidence="5">
    <location>
        <begin position="108"/>
        <end position="117"/>
    </location>
</feature>
<dbReference type="EC" id="2.3.2.27" evidence="3"/>
<feature type="compositionally biased region" description="Polar residues" evidence="5">
    <location>
        <begin position="203"/>
        <end position="220"/>
    </location>
</feature>